<evidence type="ECO:0000313" key="2">
    <source>
        <dbReference type="EMBL" id="GAA5081902.1"/>
    </source>
</evidence>
<reference evidence="3" key="1">
    <citation type="journal article" date="2019" name="Int. J. Syst. Evol. Microbiol.">
        <title>The Global Catalogue of Microorganisms (GCM) 10K type strain sequencing project: providing services to taxonomists for standard genome sequencing and annotation.</title>
        <authorList>
            <consortium name="The Broad Institute Genomics Platform"/>
            <consortium name="The Broad Institute Genome Sequencing Center for Infectious Disease"/>
            <person name="Wu L."/>
            <person name="Ma J."/>
        </authorList>
    </citation>
    <scope>NUCLEOTIDE SEQUENCE [LARGE SCALE GENOMIC DNA]</scope>
    <source>
        <strain evidence="3">JCM 18015</strain>
    </source>
</reference>
<name>A0ABP9LN64_9RHOB</name>
<dbReference type="Pfam" id="PF20358">
    <property type="entry name" value="DUF6653"/>
    <property type="match status" value="1"/>
</dbReference>
<evidence type="ECO:0000313" key="3">
    <source>
        <dbReference type="Proteomes" id="UP001499910"/>
    </source>
</evidence>
<dbReference type="RefSeq" id="WP_259555034.1">
    <property type="nucleotide sequence ID" value="NZ_BAABHW010000008.1"/>
</dbReference>
<gene>
    <name evidence="2" type="ORF">GCM10023209_37030</name>
</gene>
<protein>
    <submittedName>
        <fullName evidence="2">Uncharacterized protein</fullName>
    </submittedName>
</protein>
<comment type="caution">
    <text evidence="2">The sequence shown here is derived from an EMBL/GenBank/DDBJ whole genome shotgun (WGS) entry which is preliminary data.</text>
</comment>
<keyword evidence="1" id="KW-1133">Transmembrane helix</keyword>
<dbReference type="EMBL" id="BAABHW010000008">
    <property type="protein sequence ID" value="GAA5081902.1"/>
    <property type="molecule type" value="Genomic_DNA"/>
</dbReference>
<dbReference type="Proteomes" id="UP001499910">
    <property type="component" value="Unassembled WGS sequence"/>
</dbReference>
<dbReference type="InterPro" id="IPR046595">
    <property type="entry name" value="DUF6653"/>
</dbReference>
<feature type="transmembrane region" description="Helical" evidence="1">
    <location>
        <begin position="48"/>
        <end position="65"/>
    </location>
</feature>
<keyword evidence="3" id="KW-1185">Reference proteome</keyword>
<feature type="transmembrane region" description="Helical" evidence="1">
    <location>
        <begin position="25"/>
        <end position="43"/>
    </location>
</feature>
<proteinExistence type="predicted"/>
<keyword evidence="1" id="KW-0472">Membrane</keyword>
<evidence type="ECO:0000256" key="1">
    <source>
        <dbReference type="SAM" id="Phobius"/>
    </source>
</evidence>
<accession>A0ABP9LN64</accession>
<organism evidence="2 3">
    <name type="scientific">[Roseibacterium] beibuensis</name>
    <dbReference type="NCBI Taxonomy" id="1193142"/>
    <lineage>
        <taxon>Bacteria</taxon>
        <taxon>Pseudomonadati</taxon>
        <taxon>Pseudomonadota</taxon>
        <taxon>Alphaproteobacteria</taxon>
        <taxon>Rhodobacterales</taxon>
        <taxon>Roseobacteraceae</taxon>
        <taxon>Roseicyclus</taxon>
    </lineage>
</organism>
<sequence>MTTESRIASFFGLDDMGWAKHANPWSGWTRFITCLPLFALAVWSRVWLGWWSLVPIAGALLWIWLNPRAFGPVQDDRAWIARGVFGERFWSNRHRVPVPARHQIMPNILNVASLTGFPFLVWGLVAIDPWPTIFGMAMIIGGKLWYIDRMAILYEDMIVQRPELRYRQPSETSSR</sequence>
<keyword evidence="1" id="KW-0812">Transmembrane</keyword>